<accession>A0A9D2EZN1</accession>
<gene>
    <name evidence="1" type="ORF">IAA19_04470</name>
</gene>
<dbReference type="AlphaFoldDB" id="A0A9D2EZN1"/>
<proteinExistence type="predicted"/>
<dbReference type="Proteomes" id="UP000824062">
    <property type="component" value="Unassembled WGS sequence"/>
</dbReference>
<dbReference type="EMBL" id="DXBM01000039">
    <property type="protein sequence ID" value="HIZ46255.1"/>
    <property type="molecule type" value="Genomic_DNA"/>
</dbReference>
<sequence length="182" mass="20449">MSVTRIFLGSSEELRDDRVALGDFMGRLSDAYVGRGTRFSLVKWEHESIAVARHAGGKQAEYDDLVRGCDLALFLFHRRCGEYTLEELEVALEARSEGTGCSRVLVWLRALAPGERETPELERFRERMDAGELGVAYRRYADVREVEMDLLDELAAFGATMEPRRVDGWVCVGDEALVDLGA</sequence>
<evidence type="ECO:0000313" key="2">
    <source>
        <dbReference type="Proteomes" id="UP000824062"/>
    </source>
</evidence>
<comment type="caution">
    <text evidence="1">The sequence shown here is derived from an EMBL/GenBank/DDBJ whole genome shotgun (WGS) entry which is preliminary data.</text>
</comment>
<reference evidence="1" key="2">
    <citation type="submission" date="2021-04" db="EMBL/GenBank/DDBJ databases">
        <authorList>
            <person name="Gilroy R."/>
        </authorList>
    </citation>
    <scope>NUCLEOTIDE SEQUENCE</scope>
    <source>
        <strain evidence="1">ChiHjej12B11-14209</strain>
    </source>
</reference>
<evidence type="ECO:0000313" key="1">
    <source>
        <dbReference type="EMBL" id="HIZ46255.1"/>
    </source>
</evidence>
<name>A0A9D2EZN1_9ACTN</name>
<organism evidence="1 2">
    <name type="scientific">Candidatus Olsenella pullistercoris</name>
    <dbReference type="NCBI Taxonomy" id="2838712"/>
    <lineage>
        <taxon>Bacteria</taxon>
        <taxon>Bacillati</taxon>
        <taxon>Actinomycetota</taxon>
        <taxon>Coriobacteriia</taxon>
        <taxon>Coriobacteriales</taxon>
        <taxon>Atopobiaceae</taxon>
        <taxon>Olsenella</taxon>
    </lineage>
</organism>
<reference evidence="1" key="1">
    <citation type="journal article" date="2021" name="PeerJ">
        <title>Extensive microbial diversity within the chicken gut microbiome revealed by metagenomics and culture.</title>
        <authorList>
            <person name="Gilroy R."/>
            <person name="Ravi A."/>
            <person name="Getino M."/>
            <person name="Pursley I."/>
            <person name="Horton D.L."/>
            <person name="Alikhan N.F."/>
            <person name="Baker D."/>
            <person name="Gharbi K."/>
            <person name="Hall N."/>
            <person name="Watson M."/>
            <person name="Adriaenssens E.M."/>
            <person name="Foster-Nyarko E."/>
            <person name="Jarju S."/>
            <person name="Secka A."/>
            <person name="Antonio M."/>
            <person name="Oren A."/>
            <person name="Chaudhuri R.R."/>
            <person name="La Ragione R."/>
            <person name="Hildebrand F."/>
            <person name="Pallen M.J."/>
        </authorList>
    </citation>
    <scope>NUCLEOTIDE SEQUENCE</scope>
    <source>
        <strain evidence="1">ChiHjej12B11-14209</strain>
    </source>
</reference>
<protein>
    <submittedName>
        <fullName evidence="1">Uncharacterized protein</fullName>
    </submittedName>
</protein>